<dbReference type="EMBL" id="JBEDUW010000002">
    <property type="protein sequence ID" value="KAK9943148.1"/>
    <property type="molecule type" value="Genomic_DNA"/>
</dbReference>
<keyword evidence="3" id="KW-1185">Reference proteome</keyword>
<reference evidence="2 3" key="1">
    <citation type="journal article" date="2023" name="G3 (Bethesda)">
        <title>A chromosome-length genome assembly and annotation of blackberry (Rubus argutus, cv. 'Hillquist').</title>
        <authorList>
            <person name="Bruna T."/>
            <person name="Aryal R."/>
            <person name="Dudchenko O."/>
            <person name="Sargent D.J."/>
            <person name="Mead D."/>
            <person name="Buti M."/>
            <person name="Cavallini A."/>
            <person name="Hytonen T."/>
            <person name="Andres J."/>
            <person name="Pham M."/>
            <person name="Weisz D."/>
            <person name="Mascagni F."/>
            <person name="Usai G."/>
            <person name="Natali L."/>
            <person name="Bassil N."/>
            <person name="Fernandez G.E."/>
            <person name="Lomsadze A."/>
            <person name="Armour M."/>
            <person name="Olukolu B."/>
            <person name="Poorten T."/>
            <person name="Britton C."/>
            <person name="Davik J."/>
            <person name="Ashrafi H."/>
            <person name="Aiden E.L."/>
            <person name="Borodovsky M."/>
            <person name="Worthington M."/>
        </authorList>
    </citation>
    <scope>NUCLEOTIDE SEQUENCE [LARGE SCALE GENOMIC DNA]</scope>
    <source>
        <strain evidence="2">PI 553951</strain>
    </source>
</reference>
<evidence type="ECO:0000313" key="2">
    <source>
        <dbReference type="EMBL" id="KAK9943148.1"/>
    </source>
</evidence>
<accession>A0AAW1Y258</accession>
<keyword evidence="1" id="KW-1133">Transmembrane helix</keyword>
<feature type="transmembrane region" description="Helical" evidence="1">
    <location>
        <begin position="43"/>
        <end position="66"/>
    </location>
</feature>
<proteinExistence type="predicted"/>
<name>A0AAW1Y258_RUBAR</name>
<dbReference type="Proteomes" id="UP001457282">
    <property type="component" value="Unassembled WGS sequence"/>
</dbReference>
<dbReference type="AlphaFoldDB" id="A0AAW1Y258"/>
<protein>
    <submittedName>
        <fullName evidence="2">Uncharacterized protein</fullName>
    </submittedName>
</protein>
<keyword evidence="1" id="KW-0472">Membrane</keyword>
<evidence type="ECO:0000313" key="3">
    <source>
        <dbReference type="Proteomes" id="UP001457282"/>
    </source>
</evidence>
<organism evidence="2 3">
    <name type="scientific">Rubus argutus</name>
    <name type="common">Southern blackberry</name>
    <dbReference type="NCBI Taxonomy" id="59490"/>
    <lineage>
        <taxon>Eukaryota</taxon>
        <taxon>Viridiplantae</taxon>
        <taxon>Streptophyta</taxon>
        <taxon>Embryophyta</taxon>
        <taxon>Tracheophyta</taxon>
        <taxon>Spermatophyta</taxon>
        <taxon>Magnoliopsida</taxon>
        <taxon>eudicotyledons</taxon>
        <taxon>Gunneridae</taxon>
        <taxon>Pentapetalae</taxon>
        <taxon>rosids</taxon>
        <taxon>fabids</taxon>
        <taxon>Rosales</taxon>
        <taxon>Rosaceae</taxon>
        <taxon>Rosoideae</taxon>
        <taxon>Rosoideae incertae sedis</taxon>
        <taxon>Rubus</taxon>
    </lineage>
</organism>
<sequence>MTWLHGGWAVKVGEAVGLGWQRRHERCTGSVQTASARKLGLDLFASAFFLLFFLVLEPVLFLVGFLKLAGCGGGGKHGGCLVFVKCEKLTVA</sequence>
<keyword evidence="1" id="KW-0812">Transmembrane</keyword>
<comment type="caution">
    <text evidence="2">The sequence shown here is derived from an EMBL/GenBank/DDBJ whole genome shotgun (WGS) entry which is preliminary data.</text>
</comment>
<evidence type="ECO:0000256" key="1">
    <source>
        <dbReference type="SAM" id="Phobius"/>
    </source>
</evidence>
<gene>
    <name evidence="2" type="ORF">M0R45_008766</name>
</gene>